<dbReference type="InterPro" id="IPR018045">
    <property type="entry name" value="S04_transporter_CS"/>
</dbReference>
<dbReference type="Pfam" id="PF00916">
    <property type="entry name" value="Sulfate_transp"/>
    <property type="match status" value="1"/>
</dbReference>
<reference evidence="8 9" key="1">
    <citation type="journal article" date="2024" name="Commun. Biol.">
        <title>Comparative genomic analysis of thermophilic fungi reveals convergent evolutionary adaptations and gene losses.</title>
        <authorList>
            <person name="Steindorff A.S."/>
            <person name="Aguilar-Pontes M.V."/>
            <person name="Robinson A.J."/>
            <person name="Andreopoulos B."/>
            <person name="LaButti K."/>
            <person name="Kuo A."/>
            <person name="Mondo S."/>
            <person name="Riley R."/>
            <person name="Otillar R."/>
            <person name="Haridas S."/>
            <person name="Lipzen A."/>
            <person name="Grimwood J."/>
            <person name="Schmutz J."/>
            <person name="Clum A."/>
            <person name="Reid I.D."/>
            <person name="Moisan M.C."/>
            <person name="Butler G."/>
            <person name="Nguyen T.T.M."/>
            <person name="Dewar K."/>
            <person name="Conant G."/>
            <person name="Drula E."/>
            <person name="Henrissat B."/>
            <person name="Hansel C."/>
            <person name="Singer S."/>
            <person name="Hutchinson M.I."/>
            <person name="de Vries R.P."/>
            <person name="Natvig D.O."/>
            <person name="Powell A.J."/>
            <person name="Tsang A."/>
            <person name="Grigoriev I.V."/>
        </authorList>
    </citation>
    <scope>NUCLEOTIDE SEQUENCE [LARGE SCALE GENOMIC DNA]</scope>
    <source>
        <strain evidence="8 9">ATCC 24622</strain>
    </source>
</reference>
<gene>
    <name evidence="8" type="ORF">VTK73DRAFT_3283</name>
</gene>
<evidence type="ECO:0000256" key="1">
    <source>
        <dbReference type="ARBA" id="ARBA00004141"/>
    </source>
</evidence>
<dbReference type="NCBIfam" id="TIGR00815">
    <property type="entry name" value="sulP"/>
    <property type="match status" value="1"/>
</dbReference>
<comment type="subcellular location">
    <subcellularLocation>
        <location evidence="1">Membrane</location>
        <topology evidence="1">Multi-pass membrane protein</topology>
    </subcellularLocation>
</comment>
<feature type="domain" description="STAS" evidence="7">
    <location>
        <begin position="574"/>
        <end position="711"/>
    </location>
</feature>
<proteinExistence type="predicted"/>
<feature type="transmembrane region" description="Helical" evidence="6">
    <location>
        <begin position="409"/>
        <end position="428"/>
    </location>
</feature>
<feature type="transmembrane region" description="Helical" evidence="6">
    <location>
        <begin position="464"/>
        <end position="484"/>
    </location>
</feature>
<feature type="transmembrane region" description="Helical" evidence="6">
    <location>
        <begin position="252"/>
        <end position="273"/>
    </location>
</feature>
<dbReference type="PROSITE" id="PS50801">
    <property type="entry name" value="STAS"/>
    <property type="match status" value="1"/>
</dbReference>
<feature type="compositionally biased region" description="Basic and acidic residues" evidence="5">
    <location>
        <begin position="748"/>
        <end position="769"/>
    </location>
</feature>
<dbReference type="InterPro" id="IPR036513">
    <property type="entry name" value="STAS_dom_sf"/>
</dbReference>
<dbReference type="SUPFAM" id="SSF52091">
    <property type="entry name" value="SpoIIaa-like"/>
    <property type="match status" value="1"/>
</dbReference>
<dbReference type="InterPro" id="IPR002645">
    <property type="entry name" value="STAS_dom"/>
</dbReference>
<comment type="caution">
    <text evidence="8">The sequence shown here is derived from an EMBL/GenBank/DDBJ whole genome shotgun (WGS) entry which is preliminary data.</text>
</comment>
<feature type="transmembrane region" description="Helical" evidence="6">
    <location>
        <begin position="193"/>
        <end position="216"/>
    </location>
</feature>
<keyword evidence="9" id="KW-1185">Reference proteome</keyword>
<evidence type="ECO:0000256" key="3">
    <source>
        <dbReference type="ARBA" id="ARBA00022989"/>
    </source>
</evidence>
<feature type="transmembrane region" description="Helical" evidence="6">
    <location>
        <begin position="282"/>
        <end position="305"/>
    </location>
</feature>
<organism evidence="8 9">
    <name type="scientific">Phialemonium thermophilum</name>
    <dbReference type="NCBI Taxonomy" id="223376"/>
    <lineage>
        <taxon>Eukaryota</taxon>
        <taxon>Fungi</taxon>
        <taxon>Dikarya</taxon>
        <taxon>Ascomycota</taxon>
        <taxon>Pezizomycotina</taxon>
        <taxon>Sordariomycetes</taxon>
        <taxon>Sordariomycetidae</taxon>
        <taxon>Cephalothecales</taxon>
        <taxon>Cephalothecaceae</taxon>
        <taxon>Phialemonium</taxon>
    </lineage>
</organism>
<dbReference type="Proteomes" id="UP001586593">
    <property type="component" value="Unassembled WGS sequence"/>
</dbReference>
<feature type="region of interest" description="Disordered" evidence="5">
    <location>
        <begin position="613"/>
        <end position="636"/>
    </location>
</feature>
<feature type="transmembrane region" description="Helical" evidence="6">
    <location>
        <begin position="92"/>
        <end position="112"/>
    </location>
</feature>
<keyword evidence="2 6" id="KW-0812">Transmembrane</keyword>
<evidence type="ECO:0000256" key="6">
    <source>
        <dbReference type="SAM" id="Phobius"/>
    </source>
</evidence>
<dbReference type="Pfam" id="PF01740">
    <property type="entry name" value="STAS"/>
    <property type="match status" value="1"/>
</dbReference>
<evidence type="ECO:0000313" key="8">
    <source>
        <dbReference type="EMBL" id="KAL1884299.1"/>
    </source>
</evidence>
<evidence type="ECO:0000259" key="7">
    <source>
        <dbReference type="PROSITE" id="PS50801"/>
    </source>
</evidence>
<accession>A0ABR3YA08</accession>
<evidence type="ECO:0000256" key="4">
    <source>
        <dbReference type="ARBA" id="ARBA00023136"/>
    </source>
</evidence>
<name>A0ABR3YA08_9PEZI</name>
<keyword evidence="3 6" id="KW-1133">Transmembrane helix</keyword>
<dbReference type="InterPro" id="IPR001902">
    <property type="entry name" value="SLC26A/SulP_fam"/>
</dbReference>
<feature type="transmembrane region" description="Helical" evidence="6">
    <location>
        <begin position="166"/>
        <end position="186"/>
    </location>
</feature>
<dbReference type="PANTHER" id="PTHR11814">
    <property type="entry name" value="SULFATE TRANSPORTER"/>
    <property type="match status" value="1"/>
</dbReference>
<evidence type="ECO:0000256" key="5">
    <source>
        <dbReference type="SAM" id="MobiDB-lite"/>
    </source>
</evidence>
<evidence type="ECO:0000256" key="2">
    <source>
        <dbReference type="ARBA" id="ARBA00022692"/>
    </source>
</evidence>
<keyword evidence="4 6" id="KW-0472">Membrane</keyword>
<dbReference type="InterPro" id="IPR011547">
    <property type="entry name" value="SLC26A/SulP_dom"/>
</dbReference>
<dbReference type="Gene3D" id="3.30.750.24">
    <property type="entry name" value="STAS domain"/>
    <property type="match status" value="1"/>
</dbReference>
<dbReference type="PROSITE" id="PS01130">
    <property type="entry name" value="SLC26A"/>
    <property type="match status" value="1"/>
</dbReference>
<evidence type="ECO:0000313" key="9">
    <source>
        <dbReference type="Proteomes" id="UP001586593"/>
    </source>
</evidence>
<feature type="transmembrane region" description="Helical" evidence="6">
    <location>
        <begin position="490"/>
        <end position="507"/>
    </location>
</feature>
<feature type="region of interest" description="Disordered" evidence="5">
    <location>
        <begin position="740"/>
        <end position="802"/>
    </location>
</feature>
<dbReference type="EMBL" id="JAZHXJ010000002">
    <property type="protein sequence ID" value="KAL1884299.1"/>
    <property type="molecule type" value="Genomic_DNA"/>
</dbReference>
<dbReference type="CDD" id="cd07042">
    <property type="entry name" value="STAS_SulP_like_sulfate_transporter"/>
    <property type="match status" value="1"/>
</dbReference>
<sequence>MSSTRTKVGHFLAKILGIKLQQPEPYLDEVTRGESVLSVQTTDTYVEEEPHTLDFILSLVPTGRQVIDYIYSLFPFLHWIGHYNVQWLIGDLVAGITVGAVVVPQGMAYALLANLEPQFGLYSSFMGVLIYWFFATSKDITIGPVAVMSTVTGNLVADMKDVMPDVPGHAIASALAILAGSIVLFIGLIRCGWIVDLISLTSLSAFMTGSAINIAVGQVPTMMGITGFSTRDATYKVVINTLKGLPRTKIDAAMGLTALTMLYMIRSACKYFAKRYPKHQRLIFFISTLRTVFVILLYTMISWLVNRHYPKHKSLFKILYTVPRGFKNAEVPTLNREIAKHIVKYLPASVIVLLIEHIAISKSFGRVNNYKIDPSQEMVAIGVTNVLGPFLGGYPATGSFSRTAIKSKAGVRTPFAGVITAVVVLLAIYALPAVFYYIPSASLAGVIIHAVGDLITPPNTVYQFWRVSPFEVVIFFVGVFVTVFSSIENGIYSTICISAAMLLFRILKARGQFLGKVKVHSVLGDHIIGDDHHKTYGEYGTFNGIDDVATRNIFLPISHHDGSNPELQIEHPYPGIFIYRFSEGFNYPNANHLLDYLTSYIFAHTRRTNIYHYDRPGDRPWNDPGPSRKQRKAAVAAGLGEASAGEDLNLPTLKAVILDFSSVNHVDITSVQQLIDVRNQLDRYTAPEVVDWHIACISNRWTKRALVSAGFGYPTENKDGLSHRWRSIFSVAEIGGSESAAQQAEVEVNEKLERASTRKDGISHSKPEDVEAAPAEGASTDQETDVVAGAGGGKGPRGGRTRRGIAVHGINRPLFHVDLTSAVQAAIANVEARQEFRSERGAESSSNK</sequence>
<protein>
    <recommendedName>
        <fullName evidence="7">STAS domain-containing protein</fullName>
    </recommendedName>
</protein>